<reference evidence="4 5" key="1">
    <citation type="journal article" date="2024" name="Nat. Commun.">
        <title>Phylogenomics reveals the evolutionary origins of lichenization in chlorophyte algae.</title>
        <authorList>
            <person name="Puginier C."/>
            <person name="Libourel C."/>
            <person name="Otte J."/>
            <person name="Skaloud P."/>
            <person name="Haon M."/>
            <person name="Grisel S."/>
            <person name="Petersen M."/>
            <person name="Berrin J.G."/>
            <person name="Delaux P.M."/>
            <person name="Dal Grande F."/>
            <person name="Keller J."/>
        </authorList>
    </citation>
    <scope>NUCLEOTIDE SEQUENCE [LARGE SCALE GENOMIC DNA]</scope>
    <source>
        <strain evidence="4 5">SAG 2145</strain>
    </source>
</reference>
<name>A0AAW1QKZ9_9CHLO</name>
<dbReference type="PANTHER" id="PTHR43626">
    <property type="entry name" value="ACYL-COA N-ACYLTRANSFERASE"/>
    <property type="match status" value="1"/>
</dbReference>
<sequence>MSQPTEGICRGLDLPRFSGGINTLRRQSGSRLLSPQQARRQRRSLCLKATSALFSKLFAGKQKDTRPGTDDIWTRVSDKEKAQGVEVEEIVVVEQTKDDGRKAQIVYRTGGIVSAAALEALCVRVGWPERPAAKVEAALRNSFLVATLMLRISGPGQGGPGQADERLVGLARATSDHAFNATIWDVLIDPEYQGLGLGKTLVEKIVRSLLRQDITNITLFADARVVDFYQNLGFAADPEGIKGMFWYPR</sequence>
<evidence type="ECO:0000256" key="1">
    <source>
        <dbReference type="ARBA" id="ARBA00022679"/>
    </source>
</evidence>
<evidence type="ECO:0000313" key="5">
    <source>
        <dbReference type="Proteomes" id="UP001438707"/>
    </source>
</evidence>
<dbReference type="AlphaFoldDB" id="A0AAW1QKZ9"/>
<dbReference type="GO" id="GO:0005737">
    <property type="term" value="C:cytoplasm"/>
    <property type="evidence" value="ECO:0007669"/>
    <property type="project" value="TreeGrafter"/>
</dbReference>
<dbReference type="PANTHER" id="PTHR43626:SF4">
    <property type="entry name" value="GCN5-RELATED N-ACETYLTRANSFERASE 2, CHLOROPLASTIC"/>
    <property type="match status" value="1"/>
</dbReference>
<dbReference type="Pfam" id="PF00583">
    <property type="entry name" value="Acetyltransf_1"/>
    <property type="match status" value="1"/>
</dbReference>
<protein>
    <recommendedName>
        <fullName evidence="3">N-acetyltransferase domain-containing protein</fullName>
    </recommendedName>
</protein>
<dbReference type="CDD" id="cd04301">
    <property type="entry name" value="NAT_SF"/>
    <property type="match status" value="1"/>
</dbReference>
<comment type="caution">
    <text evidence="4">The sequence shown here is derived from an EMBL/GenBank/DDBJ whole genome shotgun (WGS) entry which is preliminary data.</text>
</comment>
<dbReference type="EMBL" id="JALJOS010000034">
    <property type="protein sequence ID" value="KAK9822089.1"/>
    <property type="molecule type" value="Genomic_DNA"/>
</dbReference>
<evidence type="ECO:0000259" key="3">
    <source>
        <dbReference type="PROSITE" id="PS51186"/>
    </source>
</evidence>
<dbReference type="FunFam" id="3.40.630.30:FF:000059">
    <property type="entry name" value="Putative acetyltransferase NSI"/>
    <property type="match status" value="1"/>
</dbReference>
<keyword evidence="5" id="KW-1185">Reference proteome</keyword>
<gene>
    <name evidence="4" type="ORF">WJX74_006196</name>
</gene>
<evidence type="ECO:0000256" key="2">
    <source>
        <dbReference type="ARBA" id="ARBA00023315"/>
    </source>
</evidence>
<dbReference type="Gene3D" id="3.40.630.30">
    <property type="match status" value="1"/>
</dbReference>
<proteinExistence type="predicted"/>
<evidence type="ECO:0000313" key="4">
    <source>
        <dbReference type="EMBL" id="KAK9822089.1"/>
    </source>
</evidence>
<keyword evidence="2" id="KW-0012">Acyltransferase</keyword>
<dbReference type="InterPro" id="IPR045039">
    <property type="entry name" value="NSI-like"/>
</dbReference>
<keyword evidence="1" id="KW-0808">Transferase</keyword>
<organism evidence="4 5">
    <name type="scientific">Apatococcus lobatus</name>
    <dbReference type="NCBI Taxonomy" id="904363"/>
    <lineage>
        <taxon>Eukaryota</taxon>
        <taxon>Viridiplantae</taxon>
        <taxon>Chlorophyta</taxon>
        <taxon>core chlorophytes</taxon>
        <taxon>Trebouxiophyceae</taxon>
        <taxon>Chlorellales</taxon>
        <taxon>Chlorellaceae</taxon>
        <taxon>Apatococcus</taxon>
    </lineage>
</organism>
<dbReference type="SUPFAM" id="SSF55729">
    <property type="entry name" value="Acyl-CoA N-acyltransferases (Nat)"/>
    <property type="match status" value="1"/>
</dbReference>
<dbReference type="PROSITE" id="PS51186">
    <property type="entry name" value="GNAT"/>
    <property type="match status" value="1"/>
</dbReference>
<feature type="domain" description="N-acetyltransferase" evidence="3">
    <location>
        <begin position="105"/>
        <end position="249"/>
    </location>
</feature>
<dbReference type="Proteomes" id="UP001438707">
    <property type="component" value="Unassembled WGS sequence"/>
</dbReference>
<dbReference type="InterPro" id="IPR016181">
    <property type="entry name" value="Acyl_CoA_acyltransferase"/>
</dbReference>
<accession>A0AAW1QKZ9</accession>
<dbReference type="GO" id="GO:0008080">
    <property type="term" value="F:N-acetyltransferase activity"/>
    <property type="evidence" value="ECO:0007669"/>
    <property type="project" value="InterPro"/>
</dbReference>
<dbReference type="InterPro" id="IPR000182">
    <property type="entry name" value="GNAT_dom"/>
</dbReference>